<dbReference type="Gene3D" id="3.40.50.360">
    <property type="match status" value="1"/>
</dbReference>
<dbReference type="InterPro" id="IPR050712">
    <property type="entry name" value="NAD(P)H-dep_reductase"/>
</dbReference>
<proteinExistence type="predicted"/>
<dbReference type="AlphaFoldDB" id="A0A151JJZ0"/>
<dbReference type="InterPro" id="IPR029039">
    <property type="entry name" value="Flavoprotein-like_sf"/>
</dbReference>
<comment type="caution">
    <text evidence="3">The sequence shown here is derived from an EMBL/GenBank/DDBJ whole genome shotgun (WGS) entry which is preliminary data.</text>
</comment>
<keyword evidence="1" id="KW-0288">FMN</keyword>
<dbReference type="Proteomes" id="UP000075346">
    <property type="component" value="Unassembled WGS sequence"/>
</dbReference>
<protein>
    <submittedName>
        <fullName evidence="3">Reductase</fullName>
    </submittedName>
</protein>
<dbReference type="InterPro" id="IPR005025">
    <property type="entry name" value="FMN_Rdtase-like_dom"/>
</dbReference>
<dbReference type="GO" id="GO:0016491">
    <property type="term" value="F:oxidoreductase activity"/>
    <property type="evidence" value="ECO:0007669"/>
    <property type="project" value="InterPro"/>
</dbReference>
<reference evidence="3 5" key="2">
    <citation type="submission" date="2015-12" db="EMBL/GenBank/DDBJ databases">
        <authorList>
            <person name="Shamseldin A."/>
            <person name="Moawad H."/>
            <person name="Abd El-Rahim W.M."/>
            <person name="Sadowsky M.J."/>
        </authorList>
    </citation>
    <scope>NUCLEOTIDE SEQUENCE [LARGE SCALE GENOMIC DNA]</scope>
    <source>
        <strain evidence="5">2538-88</strain>
        <strain evidence="3">2756-81</strain>
    </source>
</reference>
<dbReference type="RefSeq" id="WP_061898230.1">
    <property type="nucleotide sequence ID" value="NZ_LOBR01000116.1"/>
</dbReference>
<dbReference type="Pfam" id="PF03358">
    <property type="entry name" value="FMN_red"/>
    <property type="match status" value="1"/>
</dbReference>
<dbReference type="PANTHER" id="PTHR30543">
    <property type="entry name" value="CHROMATE REDUCTASE"/>
    <property type="match status" value="1"/>
</dbReference>
<dbReference type="Proteomes" id="UP000075349">
    <property type="component" value="Unassembled WGS sequence"/>
</dbReference>
<name>A0A151JJZ0_9VIBR</name>
<keyword evidence="1" id="KW-0285">Flavoprotein</keyword>
<evidence type="ECO:0000259" key="2">
    <source>
        <dbReference type="Pfam" id="PF03358"/>
    </source>
</evidence>
<accession>A0A151JJZ0</accession>
<accession>A0A151KSH3</accession>
<organism evidence="3 6">
    <name type="scientific">Vibrio cidicii</name>
    <dbReference type="NCBI Taxonomy" id="1763883"/>
    <lineage>
        <taxon>Bacteria</taxon>
        <taxon>Pseudomonadati</taxon>
        <taxon>Pseudomonadota</taxon>
        <taxon>Gammaproteobacteria</taxon>
        <taxon>Vibrionales</taxon>
        <taxon>Vibrionaceae</taxon>
        <taxon>Vibrio</taxon>
    </lineage>
</organism>
<dbReference type="EMBL" id="LOMK01000001">
    <property type="protein sequence ID" value="KYN25972.1"/>
    <property type="molecule type" value="Genomic_DNA"/>
</dbReference>
<dbReference type="EMBL" id="LOBR01000116">
    <property type="protein sequence ID" value="KYN81102.1"/>
    <property type="molecule type" value="Genomic_DNA"/>
</dbReference>
<reference evidence="4 6" key="1">
    <citation type="submission" date="2015-12" db="EMBL/GenBank/DDBJ databases">
        <authorList>
            <person name="Tarr C.L."/>
            <person name="Gladney L.M."/>
        </authorList>
    </citation>
    <scope>NUCLEOTIDE SEQUENCE [LARGE SCALE GENOMIC DNA]</scope>
    <source>
        <strain evidence="4">2538-88</strain>
        <strain evidence="6">2756-81</strain>
    </source>
</reference>
<feature type="domain" description="NADPH-dependent FMN reductase-like" evidence="2">
    <location>
        <begin position="1"/>
        <end position="139"/>
    </location>
</feature>
<dbReference type="SUPFAM" id="SSF52218">
    <property type="entry name" value="Flavoproteins"/>
    <property type="match status" value="1"/>
</dbReference>
<dbReference type="GO" id="GO:0010181">
    <property type="term" value="F:FMN binding"/>
    <property type="evidence" value="ECO:0007669"/>
    <property type="project" value="TreeGrafter"/>
</dbReference>
<evidence type="ECO:0000313" key="4">
    <source>
        <dbReference type="EMBL" id="KYN81102.1"/>
    </source>
</evidence>
<evidence type="ECO:0000313" key="3">
    <source>
        <dbReference type="EMBL" id="KYN25972.1"/>
    </source>
</evidence>
<sequence>MNITIVSGSQRANSQSANVAHYLQTLAQKHFNQVNVLDLHQLNLPFWNEGVWQGSEEWQVWSPIAQMLMQSDAFIFITPEWHGMATPALKNFLMLATDDELAHKPALLVSVSASVNGVYPISELRMTGNKNNHVCFLPDHLIFRQCDTLFNQEHRCADEQLHARSEYTISLLAAYANALAPVHRDMVQAGKTFRYGM</sequence>
<evidence type="ECO:0000313" key="5">
    <source>
        <dbReference type="Proteomes" id="UP000075346"/>
    </source>
</evidence>
<dbReference type="GO" id="GO:0005829">
    <property type="term" value="C:cytosol"/>
    <property type="evidence" value="ECO:0007669"/>
    <property type="project" value="TreeGrafter"/>
</dbReference>
<evidence type="ECO:0000313" key="6">
    <source>
        <dbReference type="Proteomes" id="UP000075349"/>
    </source>
</evidence>
<dbReference type="PANTHER" id="PTHR30543:SF31">
    <property type="entry name" value="NADPH-DEPENDENT AZOREDUCTASE AZR"/>
    <property type="match status" value="1"/>
</dbReference>
<evidence type="ECO:0000256" key="1">
    <source>
        <dbReference type="ARBA" id="ARBA00022643"/>
    </source>
</evidence>
<gene>
    <name evidence="4" type="ORF">ATY37_07875</name>
    <name evidence="3" type="ORF">AUQ44_11955</name>
</gene>